<evidence type="ECO:0000313" key="1">
    <source>
        <dbReference type="EMBL" id="ACN28794.1"/>
    </source>
</evidence>
<dbReference type="EMBL" id="BT064097">
    <property type="protein sequence ID" value="ACN28794.1"/>
    <property type="molecule type" value="mRNA"/>
</dbReference>
<reference evidence="1" key="1">
    <citation type="journal article" date="2009" name="PLoS Genet.">
        <title>Sequencing, mapping, and analysis of 27,455 maize full-length cDNAs.</title>
        <authorList>
            <person name="Soderlund C."/>
            <person name="Descour A."/>
            <person name="Kudrna D."/>
            <person name="Bomhoff M."/>
            <person name="Boyd L."/>
            <person name="Currie J."/>
            <person name="Angelova A."/>
            <person name="Collura K."/>
            <person name="Wissotski M."/>
            <person name="Ashley E."/>
            <person name="Morrow D."/>
            <person name="Fernandes J."/>
            <person name="Walbot V."/>
            <person name="Yu Y."/>
        </authorList>
    </citation>
    <scope>NUCLEOTIDE SEQUENCE</scope>
    <source>
        <strain evidence="1">B73</strain>
    </source>
</reference>
<organism evidence="1">
    <name type="scientific">Zea mays</name>
    <name type="common">Maize</name>
    <dbReference type="NCBI Taxonomy" id="4577"/>
    <lineage>
        <taxon>Eukaryota</taxon>
        <taxon>Viridiplantae</taxon>
        <taxon>Streptophyta</taxon>
        <taxon>Embryophyta</taxon>
        <taxon>Tracheophyta</taxon>
        <taxon>Spermatophyta</taxon>
        <taxon>Magnoliopsida</taxon>
        <taxon>Liliopsida</taxon>
        <taxon>Poales</taxon>
        <taxon>Poaceae</taxon>
        <taxon>PACMAD clade</taxon>
        <taxon>Panicoideae</taxon>
        <taxon>Andropogonodae</taxon>
        <taxon>Andropogoneae</taxon>
        <taxon>Tripsacinae</taxon>
        <taxon>Zea</taxon>
    </lineage>
</organism>
<dbReference type="HOGENOM" id="CLU_2112450_0_0_1"/>
<name>C0P728_MAIZE</name>
<accession>C0P728</accession>
<protein>
    <submittedName>
        <fullName evidence="1">Uncharacterized protein</fullName>
    </submittedName>
</protein>
<reference evidence="1" key="2">
    <citation type="submission" date="2012-06" db="EMBL/GenBank/DDBJ databases">
        <authorList>
            <person name="Yu Y."/>
            <person name="Currie J."/>
            <person name="Lomeli R."/>
            <person name="Angelova A."/>
            <person name="Collura K."/>
            <person name="Wissotski M."/>
            <person name="Campos D."/>
            <person name="Kudrna D."/>
            <person name="Golser W."/>
            <person name="Ashely E."/>
            <person name="Descour A."/>
            <person name="Fernandes J."/>
            <person name="Soderlund C."/>
            <person name="Walbot V."/>
        </authorList>
    </citation>
    <scope>NUCLEOTIDE SEQUENCE</scope>
    <source>
        <strain evidence="1">B73</strain>
    </source>
</reference>
<proteinExistence type="evidence at transcript level"/>
<sequence length="115" mass="12999">MAEVMIQKCLSHQIPTIHVAAKVVHQCRSCLSKWHHCSASPRVSGTMMTKTMALCRSHHMWSSSSQLSGRMMTKTTALCMSHQMWPSSGIHHRATRHLPQRSWQGDAGASLFRKF</sequence>
<dbReference type="AlphaFoldDB" id="C0P728"/>